<keyword evidence="3" id="KW-1185">Reference proteome</keyword>
<reference evidence="1 3" key="1">
    <citation type="journal article" date="2011" name="Nature">
        <title>The Medicago genome provides insight into the evolution of rhizobial symbioses.</title>
        <authorList>
            <person name="Young N.D."/>
            <person name="Debelle F."/>
            <person name="Oldroyd G.E."/>
            <person name="Geurts R."/>
            <person name="Cannon S.B."/>
            <person name="Udvardi M.K."/>
            <person name="Benedito V.A."/>
            <person name="Mayer K.F."/>
            <person name="Gouzy J."/>
            <person name="Schoof H."/>
            <person name="Van de Peer Y."/>
            <person name="Proost S."/>
            <person name="Cook D.R."/>
            <person name="Meyers B.C."/>
            <person name="Spannagl M."/>
            <person name="Cheung F."/>
            <person name="De Mita S."/>
            <person name="Krishnakumar V."/>
            <person name="Gundlach H."/>
            <person name="Zhou S."/>
            <person name="Mudge J."/>
            <person name="Bharti A.K."/>
            <person name="Murray J.D."/>
            <person name="Naoumkina M.A."/>
            <person name="Rosen B."/>
            <person name="Silverstein K.A."/>
            <person name="Tang H."/>
            <person name="Rombauts S."/>
            <person name="Zhao P.X."/>
            <person name="Zhou P."/>
            <person name="Barbe V."/>
            <person name="Bardou P."/>
            <person name="Bechner M."/>
            <person name="Bellec A."/>
            <person name="Berger A."/>
            <person name="Berges H."/>
            <person name="Bidwell S."/>
            <person name="Bisseling T."/>
            <person name="Choisne N."/>
            <person name="Couloux A."/>
            <person name="Denny R."/>
            <person name="Deshpande S."/>
            <person name="Dai X."/>
            <person name="Doyle J.J."/>
            <person name="Dudez A.M."/>
            <person name="Farmer A.D."/>
            <person name="Fouteau S."/>
            <person name="Franken C."/>
            <person name="Gibelin C."/>
            <person name="Gish J."/>
            <person name="Goldstein S."/>
            <person name="Gonzalez A.J."/>
            <person name="Green P.J."/>
            <person name="Hallab A."/>
            <person name="Hartog M."/>
            <person name="Hua A."/>
            <person name="Humphray S.J."/>
            <person name="Jeong D.H."/>
            <person name="Jing Y."/>
            <person name="Jocker A."/>
            <person name="Kenton S.M."/>
            <person name="Kim D.J."/>
            <person name="Klee K."/>
            <person name="Lai H."/>
            <person name="Lang C."/>
            <person name="Lin S."/>
            <person name="Macmil S.L."/>
            <person name="Magdelenat G."/>
            <person name="Matthews L."/>
            <person name="McCorrison J."/>
            <person name="Monaghan E.L."/>
            <person name="Mun J.H."/>
            <person name="Najar F.Z."/>
            <person name="Nicholson C."/>
            <person name="Noirot C."/>
            <person name="O'Bleness M."/>
            <person name="Paule C.R."/>
            <person name="Poulain J."/>
            <person name="Prion F."/>
            <person name="Qin B."/>
            <person name="Qu C."/>
            <person name="Retzel E.F."/>
            <person name="Riddle C."/>
            <person name="Sallet E."/>
            <person name="Samain S."/>
            <person name="Samson N."/>
            <person name="Sanders I."/>
            <person name="Saurat O."/>
            <person name="Scarpelli C."/>
            <person name="Schiex T."/>
            <person name="Segurens B."/>
            <person name="Severin A.J."/>
            <person name="Sherrier D.J."/>
            <person name="Shi R."/>
            <person name="Sims S."/>
            <person name="Singer S.R."/>
            <person name="Sinharoy S."/>
            <person name="Sterck L."/>
            <person name="Viollet A."/>
            <person name="Wang B.B."/>
            <person name="Wang K."/>
            <person name="Wang M."/>
            <person name="Wang X."/>
            <person name="Warfsmann J."/>
            <person name="Weissenbach J."/>
            <person name="White D.D."/>
            <person name="White J.D."/>
            <person name="Wiley G.B."/>
            <person name="Wincker P."/>
            <person name="Xing Y."/>
            <person name="Yang L."/>
            <person name="Yao Z."/>
            <person name="Ying F."/>
            <person name="Zhai J."/>
            <person name="Zhou L."/>
            <person name="Zuber A."/>
            <person name="Denarie J."/>
            <person name="Dixon R.A."/>
            <person name="May G.D."/>
            <person name="Schwartz D.C."/>
            <person name="Rogers J."/>
            <person name="Quetier F."/>
            <person name="Town C.D."/>
            <person name="Roe B.A."/>
        </authorList>
    </citation>
    <scope>NUCLEOTIDE SEQUENCE [LARGE SCALE GENOMIC DNA]</scope>
    <source>
        <strain evidence="1">A17</strain>
        <strain evidence="2 3">cv. Jemalong A17</strain>
    </source>
</reference>
<evidence type="ECO:0000313" key="1">
    <source>
        <dbReference type="EMBL" id="AES96433.1"/>
    </source>
</evidence>
<sequence>MELPQLCAKGRRIAITIPEDEYHAGVETCKRNLHDRIIWPKDATLLRVDVLCTKLSTFWKPLRKWGITSLDKNFYEFSFSSLDDVRSVRAIIFWNLSHGYLKLFARSWYFNP</sequence>
<reference evidence="1 3" key="2">
    <citation type="journal article" date="2014" name="BMC Genomics">
        <title>An improved genome release (version Mt4.0) for the model legume Medicago truncatula.</title>
        <authorList>
            <person name="Tang H."/>
            <person name="Krishnakumar V."/>
            <person name="Bidwell S."/>
            <person name="Rosen B."/>
            <person name="Chan A."/>
            <person name="Zhou S."/>
            <person name="Gentzbittel L."/>
            <person name="Childs K.L."/>
            <person name="Yandell M."/>
            <person name="Gundlach H."/>
            <person name="Mayer K.F."/>
            <person name="Schwartz D.C."/>
            <person name="Town C.D."/>
        </authorList>
    </citation>
    <scope>GENOME REANNOTATION</scope>
    <source>
        <strain evidence="2 3">cv. Jemalong A17</strain>
    </source>
</reference>
<evidence type="ECO:0008006" key="4">
    <source>
        <dbReference type="Google" id="ProtNLM"/>
    </source>
</evidence>
<organism evidence="1 3">
    <name type="scientific">Medicago truncatula</name>
    <name type="common">Barrel medic</name>
    <name type="synonym">Medicago tribuloides</name>
    <dbReference type="NCBI Taxonomy" id="3880"/>
    <lineage>
        <taxon>Eukaryota</taxon>
        <taxon>Viridiplantae</taxon>
        <taxon>Streptophyta</taxon>
        <taxon>Embryophyta</taxon>
        <taxon>Tracheophyta</taxon>
        <taxon>Spermatophyta</taxon>
        <taxon>Magnoliopsida</taxon>
        <taxon>eudicotyledons</taxon>
        <taxon>Gunneridae</taxon>
        <taxon>Pentapetalae</taxon>
        <taxon>rosids</taxon>
        <taxon>fabids</taxon>
        <taxon>Fabales</taxon>
        <taxon>Fabaceae</taxon>
        <taxon>Papilionoideae</taxon>
        <taxon>50 kb inversion clade</taxon>
        <taxon>NPAAA clade</taxon>
        <taxon>Hologalegina</taxon>
        <taxon>IRL clade</taxon>
        <taxon>Trifolieae</taxon>
        <taxon>Medicago</taxon>
    </lineage>
</organism>
<dbReference type="EMBL" id="CM001221">
    <property type="protein sequence ID" value="AES96433.1"/>
    <property type="molecule type" value="Genomic_DNA"/>
</dbReference>
<dbReference type="HOGENOM" id="CLU_2149594_0_0_1"/>
<gene>
    <name evidence="1" type="ordered locus">MTR_5g037100</name>
</gene>
<dbReference type="EnsemblPlants" id="AES96433">
    <property type="protein sequence ID" value="AES96433"/>
    <property type="gene ID" value="MTR_5g037100"/>
</dbReference>
<proteinExistence type="predicted"/>
<accession>G7K701</accession>
<dbReference type="PaxDb" id="3880-AES96433"/>
<dbReference type="Proteomes" id="UP000002051">
    <property type="component" value="Chromosome 5"/>
</dbReference>
<evidence type="ECO:0000313" key="2">
    <source>
        <dbReference type="EnsemblPlants" id="AES96433"/>
    </source>
</evidence>
<reference evidence="2" key="3">
    <citation type="submission" date="2015-04" db="UniProtKB">
        <authorList>
            <consortium name="EnsemblPlants"/>
        </authorList>
    </citation>
    <scope>IDENTIFICATION</scope>
    <source>
        <strain evidence="2">cv. Jemalong A17</strain>
    </source>
</reference>
<dbReference type="AlphaFoldDB" id="G7K701"/>
<protein>
    <recommendedName>
        <fullName evidence="4">DUF4283 domain protein</fullName>
    </recommendedName>
</protein>
<name>G7K701_MEDTR</name>
<evidence type="ECO:0000313" key="3">
    <source>
        <dbReference type="Proteomes" id="UP000002051"/>
    </source>
</evidence>